<dbReference type="AlphaFoldDB" id="A0A7S4AWZ4"/>
<feature type="domain" description="EamA" evidence="8">
    <location>
        <begin position="304"/>
        <end position="456"/>
    </location>
</feature>
<feature type="transmembrane region" description="Helical" evidence="7">
    <location>
        <begin position="439"/>
        <end position="460"/>
    </location>
</feature>
<evidence type="ECO:0000259" key="8">
    <source>
        <dbReference type="Pfam" id="PF00892"/>
    </source>
</evidence>
<proteinExistence type="predicted"/>
<keyword evidence="3 7" id="KW-0812">Transmembrane</keyword>
<protein>
    <recommendedName>
        <fullName evidence="8">EamA domain-containing protein</fullName>
    </recommendedName>
</protein>
<dbReference type="InterPro" id="IPR037185">
    <property type="entry name" value="EmrE-like"/>
</dbReference>
<evidence type="ECO:0000256" key="1">
    <source>
        <dbReference type="ARBA" id="ARBA00004651"/>
    </source>
</evidence>
<name>A0A7S4AWZ4_9STRA</name>
<evidence type="ECO:0000256" key="2">
    <source>
        <dbReference type="ARBA" id="ARBA00022475"/>
    </source>
</evidence>
<dbReference type="PANTHER" id="PTHR42920">
    <property type="entry name" value="OS03G0707200 PROTEIN-RELATED"/>
    <property type="match status" value="1"/>
</dbReference>
<feature type="compositionally biased region" description="Polar residues" evidence="6">
    <location>
        <begin position="190"/>
        <end position="200"/>
    </location>
</feature>
<feature type="region of interest" description="Disordered" evidence="6">
    <location>
        <begin position="55"/>
        <end position="92"/>
    </location>
</feature>
<feature type="transmembrane region" description="Helical" evidence="7">
    <location>
        <begin position="373"/>
        <end position="393"/>
    </location>
</feature>
<dbReference type="Pfam" id="PF00892">
    <property type="entry name" value="EamA"/>
    <property type="match status" value="1"/>
</dbReference>
<dbReference type="SUPFAM" id="SSF103481">
    <property type="entry name" value="Multidrug resistance efflux transporter EmrE"/>
    <property type="match status" value="2"/>
</dbReference>
<dbReference type="PANTHER" id="PTHR42920:SF5">
    <property type="entry name" value="EAMA DOMAIN-CONTAINING PROTEIN"/>
    <property type="match status" value="1"/>
</dbReference>
<sequence length="473" mass="50422">MIMKLSKPRTLSPWLSFFALLVTTIWIGMSCSYCNNVFAFAAYIKIPNSLIDDRFPHKDRKNPHTRLSSDVDSRSSSINARAKHSKGKYARSSVSLSVAENNLMGNANANSQNGSNTENEIHRGRFLLALVAMLYGTLNVSLRFVYEIPEVPPSAAALSATRGWLAFLCFLPPLLLNRIKPSNNAAATSTTDSITKLTETPNDEDSMSTSTAIGPLFRSGIELAMWNFLAQGLLTVGLVSTGSGRASFLTQTSVLFTPLISTLIGKAVIGRNVWFGCVVALLGLVVLTIGGGGKASALSVLLSRGDLFVLGGALSWSMYLFRISSLGPKYPDLALQGVKTGLVAVIYSFWWMATVALNNTAGTPAVVLSFSSLPSWMTSSSVVWIALFFSAIGPGMIADVLQQKAQKIISPSETNILLSAEPIFATALAVLLLGERVSFLEIVGGGLILIAAVIASASVSTPSDNDGKGRNKK</sequence>
<organism evidence="9">
    <name type="scientific">Pseudo-nitzschia australis</name>
    <dbReference type="NCBI Taxonomy" id="44445"/>
    <lineage>
        <taxon>Eukaryota</taxon>
        <taxon>Sar</taxon>
        <taxon>Stramenopiles</taxon>
        <taxon>Ochrophyta</taxon>
        <taxon>Bacillariophyta</taxon>
        <taxon>Bacillariophyceae</taxon>
        <taxon>Bacillariophycidae</taxon>
        <taxon>Bacillariales</taxon>
        <taxon>Bacillariaceae</taxon>
        <taxon>Pseudo-nitzschia</taxon>
    </lineage>
</organism>
<gene>
    <name evidence="9" type="ORF">PAUS00366_LOCUS22550</name>
</gene>
<feature type="transmembrane region" description="Helical" evidence="7">
    <location>
        <begin position="158"/>
        <end position="176"/>
    </location>
</feature>
<evidence type="ECO:0000256" key="5">
    <source>
        <dbReference type="ARBA" id="ARBA00023136"/>
    </source>
</evidence>
<comment type="subcellular location">
    <subcellularLocation>
        <location evidence="1">Cell membrane</location>
        <topology evidence="1">Multi-pass membrane protein</topology>
    </subcellularLocation>
</comment>
<keyword evidence="2" id="KW-1003">Cell membrane</keyword>
<dbReference type="EMBL" id="HBIX01034492">
    <property type="protein sequence ID" value="CAE0729765.1"/>
    <property type="molecule type" value="Transcribed_RNA"/>
</dbReference>
<dbReference type="InterPro" id="IPR000620">
    <property type="entry name" value="EamA_dom"/>
</dbReference>
<evidence type="ECO:0000256" key="7">
    <source>
        <dbReference type="SAM" id="Phobius"/>
    </source>
</evidence>
<evidence type="ECO:0000256" key="3">
    <source>
        <dbReference type="ARBA" id="ARBA00022692"/>
    </source>
</evidence>
<feature type="transmembrane region" description="Helical" evidence="7">
    <location>
        <begin position="297"/>
        <end position="321"/>
    </location>
</feature>
<dbReference type="InterPro" id="IPR051258">
    <property type="entry name" value="Diverse_Substrate_Transporter"/>
</dbReference>
<feature type="transmembrane region" description="Helical" evidence="7">
    <location>
        <begin position="333"/>
        <end position="353"/>
    </location>
</feature>
<dbReference type="PROSITE" id="PS51257">
    <property type="entry name" value="PROKAR_LIPOPROTEIN"/>
    <property type="match status" value="1"/>
</dbReference>
<feature type="transmembrane region" description="Helical" evidence="7">
    <location>
        <begin position="126"/>
        <end position="146"/>
    </location>
</feature>
<dbReference type="GO" id="GO:0005886">
    <property type="term" value="C:plasma membrane"/>
    <property type="evidence" value="ECO:0007669"/>
    <property type="project" value="UniProtKB-SubCell"/>
</dbReference>
<feature type="transmembrane region" description="Helical" evidence="7">
    <location>
        <begin position="272"/>
        <end position="291"/>
    </location>
</feature>
<evidence type="ECO:0000313" key="9">
    <source>
        <dbReference type="EMBL" id="CAE0729765.1"/>
    </source>
</evidence>
<evidence type="ECO:0000256" key="6">
    <source>
        <dbReference type="SAM" id="MobiDB-lite"/>
    </source>
</evidence>
<feature type="transmembrane region" description="Helical" evidence="7">
    <location>
        <begin position="14"/>
        <end position="44"/>
    </location>
</feature>
<evidence type="ECO:0000256" key="4">
    <source>
        <dbReference type="ARBA" id="ARBA00022989"/>
    </source>
</evidence>
<accession>A0A7S4AWZ4</accession>
<reference evidence="9" key="1">
    <citation type="submission" date="2021-01" db="EMBL/GenBank/DDBJ databases">
        <authorList>
            <person name="Corre E."/>
            <person name="Pelletier E."/>
            <person name="Niang G."/>
            <person name="Scheremetjew M."/>
            <person name="Finn R."/>
            <person name="Kale V."/>
            <person name="Holt S."/>
            <person name="Cochrane G."/>
            <person name="Meng A."/>
            <person name="Brown T."/>
            <person name="Cohen L."/>
        </authorList>
    </citation>
    <scope>NUCLEOTIDE SEQUENCE</scope>
    <source>
        <strain evidence="9">10249 10 AB</strain>
    </source>
</reference>
<feature type="region of interest" description="Disordered" evidence="6">
    <location>
        <begin position="190"/>
        <end position="209"/>
    </location>
</feature>
<keyword evidence="5 7" id="KW-0472">Membrane</keyword>
<keyword evidence="4 7" id="KW-1133">Transmembrane helix</keyword>